<dbReference type="FunFam" id="3.40.50.300:FF:000870">
    <property type="entry name" value="MutS protein homolog 4"/>
    <property type="match status" value="1"/>
</dbReference>
<dbReference type="InterPro" id="IPR005748">
    <property type="entry name" value="DNA_mismatch_repair_MutS"/>
</dbReference>
<dbReference type="Pfam" id="PF05192">
    <property type="entry name" value="MutS_III"/>
    <property type="match status" value="1"/>
</dbReference>
<dbReference type="KEGG" id="nwr:E3U44_12605"/>
<gene>
    <name evidence="9 12" type="primary">mutS</name>
    <name evidence="12" type="ORF">E3U44_12605</name>
</gene>
<dbReference type="InterPro" id="IPR000432">
    <property type="entry name" value="DNA_mismatch_repair_MutS_C"/>
</dbReference>
<feature type="domain" description="DNA mismatch repair proteins mutS family" evidence="11">
    <location>
        <begin position="703"/>
        <end position="719"/>
    </location>
</feature>
<dbReference type="SUPFAM" id="SSF48334">
    <property type="entry name" value="DNA repair protein MutS, domain III"/>
    <property type="match status" value="1"/>
</dbReference>
<comment type="function">
    <text evidence="8 9">This protein is involved in the repair of mismatches in DNA. It is possible that it carries out the mismatch recognition step. This protein has a weak ATPase activity.</text>
</comment>
<dbReference type="PROSITE" id="PS00486">
    <property type="entry name" value="DNA_MISMATCH_REPAIR_2"/>
    <property type="match status" value="1"/>
</dbReference>
<dbReference type="Pfam" id="PF00488">
    <property type="entry name" value="MutS_V"/>
    <property type="match status" value="1"/>
</dbReference>
<evidence type="ECO:0000259" key="11">
    <source>
        <dbReference type="PROSITE" id="PS00486"/>
    </source>
</evidence>
<keyword evidence="4 9" id="KW-0227">DNA damage</keyword>
<evidence type="ECO:0000256" key="9">
    <source>
        <dbReference type="HAMAP-Rule" id="MF_00096"/>
    </source>
</evidence>
<proteinExistence type="inferred from homology"/>
<dbReference type="EMBL" id="CP038033">
    <property type="protein sequence ID" value="QBQ55258.1"/>
    <property type="molecule type" value="Genomic_DNA"/>
</dbReference>
<dbReference type="PANTHER" id="PTHR11361:SF34">
    <property type="entry name" value="DNA MISMATCH REPAIR PROTEIN MSH1, MITOCHONDRIAL"/>
    <property type="match status" value="1"/>
</dbReference>
<dbReference type="SMART" id="SM00533">
    <property type="entry name" value="MUTSd"/>
    <property type="match status" value="1"/>
</dbReference>
<dbReference type="NCBIfam" id="TIGR01070">
    <property type="entry name" value="mutS1"/>
    <property type="match status" value="1"/>
</dbReference>
<dbReference type="InterPro" id="IPR027417">
    <property type="entry name" value="P-loop_NTPase"/>
</dbReference>
<dbReference type="Gene3D" id="3.40.50.300">
    <property type="entry name" value="P-loop containing nucleotide triphosphate hydrolases"/>
    <property type="match status" value="1"/>
</dbReference>
<dbReference type="HAMAP" id="MF_00096">
    <property type="entry name" value="MutS"/>
    <property type="match status" value="1"/>
</dbReference>
<dbReference type="Gene3D" id="1.10.1420.10">
    <property type="match status" value="2"/>
</dbReference>
<reference evidence="12 13" key="1">
    <citation type="submission" date="2019-03" db="EMBL/GenBank/DDBJ databases">
        <title>The genome sequence of Nitrosococcus wardiae strain D1FHST reveals the archetypal metabolic capacity of ammonia-oxidizing Gammaproteobacteria.</title>
        <authorList>
            <person name="Wang L."/>
            <person name="Lim C.K."/>
            <person name="Hanson T.E."/>
            <person name="Dang H."/>
            <person name="Klotz M.G."/>
        </authorList>
    </citation>
    <scope>NUCLEOTIDE SEQUENCE [LARGE SCALE GENOMIC DNA]</scope>
    <source>
        <strain evidence="12 13">D1FHS</strain>
    </source>
</reference>
<dbReference type="PANTHER" id="PTHR11361">
    <property type="entry name" value="DNA MISMATCH REPAIR PROTEIN MUTS FAMILY MEMBER"/>
    <property type="match status" value="1"/>
</dbReference>
<evidence type="ECO:0000313" key="12">
    <source>
        <dbReference type="EMBL" id="QBQ55258.1"/>
    </source>
</evidence>
<dbReference type="PIRSF" id="PIRSF037677">
    <property type="entry name" value="DNA_mis_repair_Msh6"/>
    <property type="match status" value="1"/>
</dbReference>
<dbReference type="InterPro" id="IPR036187">
    <property type="entry name" value="DNA_mismatch_repair_MutS_sf"/>
</dbReference>
<dbReference type="Proteomes" id="UP000294325">
    <property type="component" value="Chromosome"/>
</dbReference>
<dbReference type="Gene3D" id="3.40.1170.10">
    <property type="entry name" value="DNA repair protein MutS, domain I"/>
    <property type="match status" value="1"/>
</dbReference>
<dbReference type="Pfam" id="PF05190">
    <property type="entry name" value="MutS_IV"/>
    <property type="match status" value="1"/>
</dbReference>
<evidence type="ECO:0000256" key="4">
    <source>
        <dbReference type="ARBA" id="ARBA00022763"/>
    </source>
</evidence>
<dbReference type="GO" id="GO:0030983">
    <property type="term" value="F:mismatched DNA binding"/>
    <property type="evidence" value="ECO:0007669"/>
    <property type="project" value="InterPro"/>
</dbReference>
<dbReference type="InterPro" id="IPR045076">
    <property type="entry name" value="MutS"/>
</dbReference>
<organism evidence="12 13">
    <name type="scientific">Nitrosococcus wardiae</name>
    <dbReference type="NCBI Taxonomy" id="1814290"/>
    <lineage>
        <taxon>Bacteria</taxon>
        <taxon>Pseudomonadati</taxon>
        <taxon>Pseudomonadota</taxon>
        <taxon>Gammaproteobacteria</taxon>
        <taxon>Chromatiales</taxon>
        <taxon>Chromatiaceae</taxon>
        <taxon>Nitrosococcus</taxon>
    </lineage>
</organism>
<evidence type="ECO:0000256" key="7">
    <source>
        <dbReference type="ARBA" id="ARBA00023204"/>
    </source>
</evidence>
<dbReference type="GO" id="GO:0003684">
    <property type="term" value="F:damaged DNA binding"/>
    <property type="evidence" value="ECO:0007669"/>
    <property type="project" value="UniProtKB-UniRule"/>
</dbReference>
<dbReference type="InterPro" id="IPR036678">
    <property type="entry name" value="MutS_con_dom_sf"/>
</dbReference>
<evidence type="ECO:0000256" key="6">
    <source>
        <dbReference type="ARBA" id="ARBA00023125"/>
    </source>
</evidence>
<comment type="similarity">
    <text evidence="1 9 10">Belongs to the DNA mismatch repair MutS family.</text>
</comment>
<dbReference type="InterPro" id="IPR017261">
    <property type="entry name" value="DNA_mismatch_repair_MutS/MSH"/>
</dbReference>
<sequence>MFTFFTVKMVEQGKGRKNTQTAQQPPETDMMAQYRGIKAHYQDALLFFRFGDFYEMFYEDAALASRELDIVLTSRPQAKNSERVPMCGVPCHRLETYVARLIGKGHKVAICEQLEGVSKGKGLIQREVIRVVTPGTFFEAERQEGALAALRFEGEQIGMALLQLATGEFLLLEVSREELPGVLSRFRPQEILLQQGEKLEFVTHYQPFIAERPAEAFIPEQALTLLVDHFGREAIDSLGPTAQQGLVAAGVLLDYVKATQMGFLPHLQVPKLESRDQFVFLDAQTQRNLELVENIYQGTEEGTLLAILDRTRTSMGRRRLKRWLLHPLRAVTPIQERQGAVAELVLKSPLRTRLQKALSQVLDLERLTSRITSAVANPRDLAALRTSLAPLPLIYDLLSATPIPLLYRLGGKLDMLEDIHAEIQRVLVDEPKVTVKEGGLIRPGVCAELDEFHALGHEGTGWLANYEQQERERTQIGNLKVGFNKVFGYYIEITKSNLGAVPPDYQRRQTLANAERFITDPLKSFEQQTLLALERAKELEYQRFVELRDQVASQAARLRQTAEVLGTLDGLASLGEVAASQGWVKPEVSEGHHLMITEGRHPVVESLRGEFVPNDLHLGQDTSFLILTGPNAAGKSTYARQAAILVLLAQIGSFVPAETARIGVVDRIFTRVGAADFLARGLSTFMMEMMETANILRYATPNSLVILDEVGRGTGTSDGQAIAQAVAEILAQEIKARTLFTTHYHQLAALADRIPSMANARLAVREEQEEVSFLYKVVPGAAPKSYGIYVAKLAGLPPAVVQRASELLTQLEQEKTVSLAGNASAEVREVPRPSGWPRQEALVIRLLELDPLRTTPLEALELLTELKHLAQFTSRSEGVEAAPVMPFSKQSGKG</sequence>
<dbReference type="SUPFAM" id="SSF55271">
    <property type="entry name" value="DNA repair protein MutS, domain I"/>
    <property type="match status" value="1"/>
</dbReference>
<dbReference type="InterPro" id="IPR016151">
    <property type="entry name" value="DNA_mismatch_repair_MutS_N"/>
</dbReference>
<accession>A0A4P7BYJ3</accession>
<dbReference type="SUPFAM" id="SSF52540">
    <property type="entry name" value="P-loop containing nucleoside triphosphate hydrolases"/>
    <property type="match status" value="1"/>
</dbReference>
<dbReference type="InterPro" id="IPR007861">
    <property type="entry name" value="DNA_mismatch_repair_MutS_clamp"/>
</dbReference>
<dbReference type="SMART" id="SM00534">
    <property type="entry name" value="MUTSac"/>
    <property type="match status" value="1"/>
</dbReference>
<keyword evidence="13" id="KW-1185">Reference proteome</keyword>
<dbReference type="InterPro" id="IPR007860">
    <property type="entry name" value="DNA_mmatch_repair_MutS_con_dom"/>
</dbReference>
<dbReference type="Pfam" id="PF01624">
    <property type="entry name" value="MutS_I"/>
    <property type="match status" value="1"/>
</dbReference>
<protein>
    <recommendedName>
        <fullName evidence="2 9">DNA mismatch repair protein MutS</fullName>
    </recommendedName>
</protein>
<dbReference type="FunFam" id="3.40.1170.10:FF:000001">
    <property type="entry name" value="DNA mismatch repair protein MutS"/>
    <property type="match status" value="1"/>
</dbReference>
<dbReference type="GO" id="GO:0005524">
    <property type="term" value="F:ATP binding"/>
    <property type="evidence" value="ECO:0007669"/>
    <property type="project" value="UniProtKB-UniRule"/>
</dbReference>
<evidence type="ECO:0000256" key="3">
    <source>
        <dbReference type="ARBA" id="ARBA00022741"/>
    </source>
</evidence>
<dbReference type="AlphaFoldDB" id="A0A4P7BYJ3"/>
<dbReference type="GO" id="GO:0140664">
    <property type="term" value="F:ATP-dependent DNA damage sensor activity"/>
    <property type="evidence" value="ECO:0007669"/>
    <property type="project" value="InterPro"/>
</dbReference>
<dbReference type="InterPro" id="IPR007695">
    <property type="entry name" value="DNA_mismatch_repair_MutS-lik_N"/>
</dbReference>
<dbReference type="Gene3D" id="3.30.420.110">
    <property type="entry name" value="MutS, connector domain"/>
    <property type="match status" value="1"/>
</dbReference>
<keyword evidence="6 9" id="KW-0238">DNA-binding</keyword>
<evidence type="ECO:0000256" key="5">
    <source>
        <dbReference type="ARBA" id="ARBA00022840"/>
    </source>
</evidence>
<keyword evidence="5 9" id="KW-0067">ATP-binding</keyword>
<evidence type="ECO:0000256" key="10">
    <source>
        <dbReference type="RuleBase" id="RU003756"/>
    </source>
</evidence>
<evidence type="ECO:0000256" key="2">
    <source>
        <dbReference type="ARBA" id="ARBA00021982"/>
    </source>
</evidence>
<dbReference type="Pfam" id="PF05188">
    <property type="entry name" value="MutS_II"/>
    <property type="match status" value="1"/>
</dbReference>
<evidence type="ECO:0000256" key="1">
    <source>
        <dbReference type="ARBA" id="ARBA00006271"/>
    </source>
</evidence>
<dbReference type="OrthoDB" id="9802448at2"/>
<dbReference type="NCBIfam" id="NF003810">
    <property type="entry name" value="PRK05399.1"/>
    <property type="match status" value="1"/>
</dbReference>
<feature type="binding site" evidence="9">
    <location>
        <begin position="629"/>
        <end position="636"/>
    </location>
    <ligand>
        <name>ATP</name>
        <dbReference type="ChEBI" id="CHEBI:30616"/>
    </ligand>
</feature>
<dbReference type="GO" id="GO:0006298">
    <property type="term" value="P:mismatch repair"/>
    <property type="evidence" value="ECO:0007669"/>
    <property type="project" value="UniProtKB-UniRule"/>
</dbReference>
<keyword evidence="3 9" id="KW-0547">Nucleotide-binding</keyword>
<keyword evidence="7 9" id="KW-0234">DNA repair</keyword>
<dbReference type="InterPro" id="IPR007696">
    <property type="entry name" value="DNA_mismatch_repair_MutS_core"/>
</dbReference>
<name>A0A4P7BYJ3_9GAMM</name>
<evidence type="ECO:0000256" key="8">
    <source>
        <dbReference type="ARBA" id="ARBA00024647"/>
    </source>
</evidence>
<dbReference type="SUPFAM" id="SSF53150">
    <property type="entry name" value="DNA repair protein MutS, domain II"/>
    <property type="match status" value="1"/>
</dbReference>
<evidence type="ECO:0000313" key="13">
    <source>
        <dbReference type="Proteomes" id="UP000294325"/>
    </source>
</evidence>